<evidence type="ECO:0000256" key="1">
    <source>
        <dbReference type="SAM" id="Phobius"/>
    </source>
</evidence>
<dbReference type="Proteomes" id="UP000246702">
    <property type="component" value="Unassembled WGS sequence"/>
</dbReference>
<dbReference type="EMBL" id="MSFK01000004">
    <property type="protein sequence ID" value="PWY94598.1"/>
    <property type="molecule type" value="Genomic_DNA"/>
</dbReference>
<keyword evidence="1" id="KW-0812">Transmembrane</keyword>
<dbReference type="AlphaFoldDB" id="A0A317XCB0"/>
<keyword evidence="3" id="KW-1185">Reference proteome</keyword>
<comment type="caution">
    <text evidence="2">The sequence shown here is derived from an EMBL/GenBank/DDBJ whole genome shotgun (WGS) entry which is preliminary data.</text>
</comment>
<protein>
    <submittedName>
        <fullName evidence="2">Uncharacterized protein</fullName>
    </submittedName>
</protein>
<proteinExistence type="predicted"/>
<dbReference type="GeneID" id="37108756"/>
<reference evidence="2 3" key="1">
    <citation type="submission" date="2016-12" db="EMBL/GenBank/DDBJ databases">
        <title>The genomes of Aspergillus section Nigri reveals drivers in fungal speciation.</title>
        <authorList>
            <consortium name="DOE Joint Genome Institute"/>
            <person name="Vesth T.C."/>
            <person name="Nybo J."/>
            <person name="Theobald S."/>
            <person name="Brandl J."/>
            <person name="Frisvad J.C."/>
            <person name="Nielsen K.F."/>
            <person name="Lyhne E.K."/>
            <person name="Kogle M.E."/>
            <person name="Kuo A."/>
            <person name="Riley R."/>
            <person name="Clum A."/>
            <person name="Nolan M."/>
            <person name="Lipzen A."/>
            <person name="Salamov A."/>
            <person name="Henrissat B."/>
            <person name="Wiebenga A."/>
            <person name="De Vries R.P."/>
            <person name="Grigoriev I.V."/>
            <person name="Mortensen U.H."/>
            <person name="Andersen M.R."/>
            <person name="Baker S.E."/>
        </authorList>
    </citation>
    <scope>NUCLEOTIDE SEQUENCE [LARGE SCALE GENOMIC DNA]</scope>
    <source>
        <strain evidence="2 3">CBS 115572</strain>
    </source>
</reference>
<evidence type="ECO:0000313" key="3">
    <source>
        <dbReference type="Proteomes" id="UP000246702"/>
    </source>
</evidence>
<keyword evidence="1" id="KW-1133">Transmembrane helix</keyword>
<keyword evidence="1" id="KW-0472">Membrane</keyword>
<organism evidence="2 3">
    <name type="scientific">Aspergillus sclerotioniger CBS 115572</name>
    <dbReference type="NCBI Taxonomy" id="1450535"/>
    <lineage>
        <taxon>Eukaryota</taxon>
        <taxon>Fungi</taxon>
        <taxon>Dikarya</taxon>
        <taxon>Ascomycota</taxon>
        <taxon>Pezizomycotina</taxon>
        <taxon>Eurotiomycetes</taxon>
        <taxon>Eurotiomycetidae</taxon>
        <taxon>Eurotiales</taxon>
        <taxon>Aspergillaceae</taxon>
        <taxon>Aspergillus</taxon>
        <taxon>Aspergillus subgen. Circumdati</taxon>
    </lineage>
</organism>
<sequence>MTSNGVVLSRCPQWRKIPSNMMRCNSDDRHGSRQPRKCFPNPSWSRRSVLPTYLLALISTSTMLVHFMGPAWVHTYTRWANGTRLLLTNGWIPEVGTGNCRCMYCASLSDTRVDHVQ</sequence>
<gene>
    <name evidence="2" type="ORF">BO94DRAFT_279277</name>
</gene>
<dbReference type="RefSeq" id="XP_025471359.1">
    <property type="nucleotide sequence ID" value="XM_025606613.1"/>
</dbReference>
<accession>A0A317XCB0</accession>
<feature type="transmembrane region" description="Helical" evidence="1">
    <location>
        <begin position="53"/>
        <end position="73"/>
    </location>
</feature>
<evidence type="ECO:0000313" key="2">
    <source>
        <dbReference type="EMBL" id="PWY94598.1"/>
    </source>
</evidence>
<name>A0A317XCB0_9EURO</name>